<organism evidence="3 4">
    <name type="scientific">Isosphaera pallida (strain ATCC 43644 / DSM 9630 / IS1B)</name>
    <dbReference type="NCBI Taxonomy" id="575540"/>
    <lineage>
        <taxon>Bacteria</taxon>
        <taxon>Pseudomonadati</taxon>
        <taxon>Planctomycetota</taxon>
        <taxon>Planctomycetia</taxon>
        <taxon>Isosphaerales</taxon>
        <taxon>Isosphaeraceae</taxon>
        <taxon>Isosphaera</taxon>
    </lineage>
</organism>
<dbReference type="SUPFAM" id="SSF51658">
    <property type="entry name" value="Xylose isomerase-like"/>
    <property type="match status" value="1"/>
</dbReference>
<name>E8R569_ISOPI</name>
<dbReference type="EMBL" id="CP002353">
    <property type="protein sequence ID" value="ADV63822.1"/>
    <property type="molecule type" value="Genomic_DNA"/>
</dbReference>
<feature type="domain" description="Xylose isomerase-like TIM barrel" evidence="2">
    <location>
        <begin position="47"/>
        <end position="296"/>
    </location>
</feature>
<dbReference type="RefSeq" id="WP_013566110.1">
    <property type="nucleotide sequence ID" value="NC_014962.1"/>
</dbReference>
<dbReference type="KEGG" id="ipa:Isop_3260"/>
<keyword evidence="3" id="KW-0413">Isomerase</keyword>
<accession>E8R569</accession>
<dbReference type="InterPro" id="IPR050312">
    <property type="entry name" value="IolE/XylAMocC-like"/>
</dbReference>
<proteinExistence type="predicted"/>
<dbReference type="PANTHER" id="PTHR12110">
    <property type="entry name" value="HYDROXYPYRUVATE ISOMERASE"/>
    <property type="match status" value="1"/>
</dbReference>
<dbReference type="InterPro" id="IPR036237">
    <property type="entry name" value="Xyl_isomerase-like_sf"/>
</dbReference>
<dbReference type="HOGENOM" id="CLU_882170_0_0_0"/>
<dbReference type="Proteomes" id="UP000008631">
    <property type="component" value="Chromosome"/>
</dbReference>
<keyword evidence="4" id="KW-1185">Reference proteome</keyword>
<evidence type="ECO:0000256" key="1">
    <source>
        <dbReference type="SAM" id="MobiDB-lite"/>
    </source>
</evidence>
<evidence type="ECO:0000259" key="2">
    <source>
        <dbReference type="Pfam" id="PF01261"/>
    </source>
</evidence>
<dbReference type="eggNOG" id="COG1082">
    <property type="taxonomic scope" value="Bacteria"/>
</dbReference>
<dbReference type="Gene3D" id="3.20.20.150">
    <property type="entry name" value="Divalent-metal-dependent TIM barrel enzymes"/>
    <property type="match status" value="1"/>
</dbReference>
<gene>
    <name evidence="3" type="ordered locus">Isop_3260</name>
</gene>
<dbReference type="Pfam" id="PF01261">
    <property type="entry name" value="AP_endonuc_2"/>
    <property type="match status" value="1"/>
</dbReference>
<dbReference type="InterPro" id="IPR013022">
    <property type="entry name" value="Xyl_isomerase-like_TIM-brl"/>
</dbReference>
<sequence>MTSSSIANPNPNANHGANANPGSSPRSWRTCLAQVTLRAEGWESECEAIAKGGWDAVELDADRMARQVEAGRPAAPLARFAADRGLTLAALSGLKGPGPAEVLGHDEEAAQRARDRFRQRLDLAVELGVPRVILTADPTPLPASAPGVVPEADASLFGRWMEALRFQVEQARQRHLALSLEFHRGSRFCASLDTAAAVVAALGGAESGLSVAFDAFHYHCGPSKFDDLSLLHPRNLGWVQVCDLLGVPRELAGDGDRILPGEGDFRLGPLLETLAALGYDGMISLEVPARGFATIPADRVAMIAWHALQRTLELT</sequence>
<dbReference type="PANTHER" id="PTHR12110:SF48">
    <property type="entry name" value="BLL3656 PROTEIN"/>
    <property type="match status" value="1"/>
</dbReference>
<dbReference type="InParanoid" id="E8R569"/>
<dbReference type="GO" id="GO:0016853">
    <property type="term" value="F:isomerase activity"/>
    <property type="evidence" value="ECO:0007669"/>
    <property type="project" value="UniProtKB-KW"/>
</dbReference>
<reference evidence="3 4" key="2">
    <citation type="journal article" date="2011" name="Stand. Genomic Sci.">
        <title>Complete genome sequence of Isosphaera pallida type strain (IS1B).</title>
        <authorList>
            <consortium name="US DOE Joint Genome Institute (JGI-PGF)"/>
            <person name="Goker M."/>
            <person name="Cleland D."/>
            <person name="Saunders E."/>
            <person name="Lapidus A."/>
            <person name="Nolan M."/>
            <person name="Lucas S."/>
            <person name="Hammon N."/>
            <person name="Deshpande S."/>
            <person name="Cheng J.F."/>
            <person name="Tapia R."/>
            <person name="Han C."/>
            <person name="Goodwin L."/>
            <person name="Pitluck S."/>
            <person name="Liolios K."/>
            <person name="Pagani I."/>
            <person name="Ivanova N."/>
            <person name="Mavromatis K."/>
            <person name="Pati A."/>
            <person name="Chen A."/>
            <person name="Palaniappan K."/>
            <person name="Land M."/>
            <person name="Hauser L."/>
            <person name="Chang Y.J."/>
            <person name="Jeffries C.D."/>
            <person name="Detter J.C."/>
            <person name="Beck B."/>
            <person name="Woyke T."/>
            <person name="Bristow J."/>
            <person name="Eisen J.A."/>
            <person name="Markowitz V."/>
            <person name="Hugenholtz P."/>
            <person name="Kyrpides N.C."/>
            <person name="Klenk H.P."/>
        </authorList>
    </citation>
    <scope>NUCLEOTIDE SEQUENCE [LARGE SCALE GENOMIC DNA]</scope>
    <source>
        <strain evidence="4">ATCC 43644 / DSM 9630 / IS1B</strain>
    </source>
</reference>
<feature type="region of interest" description="Disordered" evidence="1">
    <location>
        <begin position="1"/>
        <end position="26"/>
    </location>
</feature>
<protein>
    <submittedName>
        <fullName evidence="3">Xylose isomerase domain-containing protein TIM barrel</fullName>
    </submittedName>
</protein>
<feature type="compositionally biased region" description="Low complexity" evidence="1">
    <location>
        <begin position="7"/>
        <end position="22"/>
    </location>
</feature>
<reference key="1">
    <citation type="submission" date="2010-11" db="EMBL/GenBank/DDBJ databases">
        <title>The complete sequence of chromosome of Isophaera pallida ATCC 43644.</title>
        <authorList>
            <consortium name="US DOE Joint Genome Institute (JGI-PGF)"/>
            <person name="Lucas S."/>
            <person name="Copeland A."/>
            <person name="Lapidus A."/>
            <person name="Bruce D."/>
            <person name="Goodwin L."/>
            <person name="Pitluck S."/>
            <person name="Kyrpides N."/>
            <person name="Mavromatis K."/>
            <person name="Pagani I."/>
            <person name="Ivanova N."/>
            <person name="Saunders E."/>
            <person name="Brettin T."/>
            <person name="Detter J.C."/>
            <person name="Han C."/>
            <person name="Tapia R."/>
            <person name="Land M."/>
            <person name="Hauser L."/>
            <person name="Markowitz V."/>
            <person name="Cheng J.-F."/>
            <person name="Hugenholtz P."/>
            <person name="Woyke T."/>
            <person name="Wu D."/>
            <person name="Eisen J.A."/>
        </authorList>
    </citation>
    <scope>NUCLEOTIDE SEQUENCE</scope>
    <source>
        <strain>ATCC 43644</strain>
    </source>
</reference>
<evidence type="ECO:0000313" key="4">
    <source>
        <dbReference type="Proteomes" id="UP000008631"/>
    </source>
</evidence>
<dbReference type="AlphaFoldDB" id="E8R569"/>
<evidence type="ECO:0000313" key="3">
    <source>
        <dbReference type="EMBL" id="ADV63822.1"/>
    </source>
</evidence>
<dbReference type="STRING" id="575540.Isop_3260"/>